<evidence type="ECO:0000313" key="1">
    <source>
        <dbReference type="EMBL" id="GAA2343989.1"/>
    </source>
</evidence>
<name>A0ABN3G563_9PSEU</name>
<protein>
    <submittedName>
        <fullName evidence="1">Uncharacterized protein</fullName>
    </submittedName>
</protein>
<gene>
    <name evidence="1" type="ORF">GCM10009854_20930</name>
</gene>
<organism evidence="1 2">
    <name type="scientific">Saccharopolyspora halophila</name>
    <dbReference type="NCBI Taxonomy" id="405551"/>
    <lineage>
        <taxon>Bacteria</taxon>
        <taxon>Bacillati</taxon>
        <taxon>Actinomycetota</taxon>
        <taxon>Actinomycetes</taxon>
        <taxon>Pseudonocardiales</taxon>
        <taxon>Pseudonocardiaceae</taxon>
        <taxon>Saccharopolyspora</taxon>
    </lineage>
</organism>
<comment type="caution">
    <text evidence="1">The sequence shown here is derived from an EMBL/GenBank/DDBJ whole genome shotgun (WGS) entry which is preliminary data.</text>
</comment>
<dbReference type="Proteomes" id="UP001501218">
    <property type="component" value="Unassembled WGS sequence"/>
</dbReference>
<reference evidence="1 2" key="1">
    <citation type="journal article" date="2019" name="Int. J. Syst. Evol. Microbiol.">
        <title>The Global Catalogue of Microorganisms (GCM) 10K type strain sequencing project: providing services to taxonomists for standard genome sequencing and annotation.</title>
        <authorList>
            <consortium name="The Broad Institute Genomics Platform"/>
            <consortium name="The Broad Institute Genome Sequencing Center for Infectious Disease"/>
            <person name="Wu L."/>
            <person name="Ma J."/>
        </authorList>
    </citation>
    <scope>NUCLEOTIDE SEQUENCE [LARGE SCALE GENOMIC DNA]</scope>
    <source>
        <strain evidence="1 2">JCM 16221</strain>
    </source>
</reference>
<dbReference type="InterPro" id="IPR029058">
    <property type="entry name" value="AB_hydrolase_fold"/>
</dbReference>
<evidence type="ECO:0000313" key="2">
    <source>
        <dbReference type="Proteomes" id="UP001501218"/>
    </source>
</evidence>
<proteinExistence type="predicted"/>
<accession>A0ABN3G563</accession>
<dbReference type="EMBL" id="BAAARA010000005">
    <property type="protein sequence ID" value="GAA2343989.1"/>
    <property type="molecule type" value="Genomic_DNA"/>
</dbReference>
<sequence>MVLFAVVLRGLDAGRAGPYLGHLVTVFAEFEPRTKPLPVFTAAQLRGLRIPVLVIAGEKDVMFDTAETVRRLPRRFRRPRCACCPVSGARSPGGPRTWCPSCAPEQ</sequence>
<keyword evidence="2" id="KW-1185">Reference proteome</keyword>
<dbReference type="Gene3D" id="3.40.50.1820">
    <property type="entry name" value="alpha/beta hydrolase"/>
    <property type="match status" value="1"/>
</dbReference>